<protein>
    <submittedName>
        <fullName evidence="1">Uncharacterized protein</fullName>
    </submittedName>
</protein>
<accession>A0ACC2KW14</accession>
<keyword evidence="2" id="KW-1185">Reference proteome</keyword>
<gene>
    <name evidence="1" type="ORF">MRB53_033713</name>
</gene>
<organism evidence="1 2">
    <name type="scientific">Persea americana</name>
    <name type="common">Avocado</name>
    <dbReference type="NCBI Taxonomy" id="3435"/>
    <lineage>
        <taxon>Eukaryota</taxon>
        <taxon>Viridiplantae</taxon>
        <taxon>Streptophyta</taxon>
        <taxon>Embryophyta</taxon>
        <taxon>Tracheophyta</taxon>
        <taxon>Spermatophyta</taxon>
        <taxon>Magnoliopsida</taxon>
        <taxon>Magnoliidae</taxon>
        <taxon>Laurales</taxon>
        <taxon>Lauraceae</taxon>
        <taxon>Persea</taxon>
    </lineage>
</organism>
<evidence type="ECO:0000313" key="1">
    <source>
        <dbReference type="EMBL" id="KAJ8625183.1"/>
    </source>
</evidence>
<evidence type="ECO:0000313" key="2">
    <source>
        <dbReference type="Proteomes" id="UP001234297"/>
    </source>
</evidence>
<sequence>MEERVPDISRDHGIPGKDVLLGDVFKNKAGQADISEIGVEGDELSGEEDVMGAAGGDEEGVEALGKVRFGAGEEEEVEIHVLVVVCIAKRFQNRAQSLPRNSDKPRPPDNREYFCCDKTTTTKSPRALVHLTTRVAQPLQQTATFQFCRPAFNGVGKQPNETLSDSHVSSD</sequence>
<reference evidence="1 2" key="1">
    <citation type="journal article" date="2022" name="Hortic Res">
        <title>A haplotype resolved chromosomal level avocado genome allows analysis of novel avocado genes.</title>
        <authorList>
            <person name="Nath O."/>
            <person name="Fletcher S.J."/>
            <person name="Hayward A."/>
            <person name="Shaw L.M."/>
            <person name="Masouleh A.K."/>
            <person name="Furtado A."/>
            <person name="Henry R.J."/>
            <person name="Mitter N."/>
        </authorList>
    </citation>
    <scope>NUCLEOTIDE SEQUENCE [LARGE SCALE GENOMIC DNA]</scope>
    <source>
        <strain evidence="2">cv. Hass</strain>
    </source>
</reference>
<dbReference type="Proteomes" id="UP001234297">
    <property type="component" value="Chromosome 11"/>
</dbReference>
<comment type="caution">
    <text evidence="1">The sequence shown here is derived from an EMBL/GenBank/DDBJ whole genome shotgun (WGS) entry which is preliminary data.</text>
</comment>
<name>A0ACC2KW14_PERAE</name>
<proteinExistence type="predicted"/>
<dbReference type="EMBL" id="CM056819">
    <property type="protein sequence ID" value="KAJ8625183.1"/>
    <property type="molecule type" value="Genomic_DNA"/>
</dbReference>